<evidence type="ECO:0000259" key="3">
    <source>
        <dbReference type="SMART" id="SM00829"/>
    </source>
</evidence>
<sequence length="308" mass="34259">MKAVVVTKYGPPEVLQMKEVEKPTPKDNEVLIKICATTAHFGDTRIRRSVPFLVIRLIFGFFKPKKNLILGVEVSGVIEAIGKNVTLFKEGDKVFGLTGYRLGAYAEYCCLPEKVKDGTQENKGVIIKLPSNLSLKEAPAVPSGALTVIKNLQKAKIKNGHEILINGASGSLGTYAIQLAKHYGATVTAVCSEKNFELVKSLGADKVLDYTKEEFTNRPERYDIVYDAVMKSTRGKCKKILKKNGTFLNNYWLSSIKEADVSIMIGFIENNTIKPIIDRTYPLSEIVEAHRYVDTERKRGNVIITIQD</sequence>
<evidence type="ECO:0000313" key="5">
    <source>
        <dbReference type="Proteomes" id="UP000464657"/>
    </source>
</evidence>
<dbReference type="RefSeq" id="WP_160128833.1">
    <property type="nucleotide sequence ID" value="NZ_CP019288.1"/>
</dbReference>
<dbReference type="EC" id="1.1.1.1" evidence="4"/>
<dbReference type="InterPro" id="IPR013154">
    <property type="entry name" value="ADH-like_N"/>
</dbReference>
<dbReference type="PANTHER" id="PTHR48106">
    <property type="entry name" value="QUINONE OXIDOREDUCTASE PIG3-RELATED"/>
    <property type="match status" value="1"/>
</dbReference>
<dbReference type="OrthoDB" id="9787435at2"/>
<dbReference type="InterPro" id="IPR011032">
    <property type="entry name" value="GroES-like_sf"/>
</dbReference>
<dbReference type="AlphaFoldDB" id="A0A7L4ZHM5"/>
<dbReference type="SMART" id="SM00829">
    <property type="entry name" value="PKS_ER"/>
    <property type="match status" value="1"/>
</dbReference>
<dbReference type="GO" id="GO:0070402">
    <property type="term" value="F:NADPH binding"/>
    <property type="evidence" value="ECO:0007669"/>
    <property type="project" value="TreeGrafter"/>
</dbReference>
<dbReference type="InterPro" id="IPR013149">
    <property type="entry name" value="ADH-like_C"/>
</dbReference>
<feature type="domain" description="Enoyl reductase (ER)" evidence="3">
    <location>
        <begin position="10"/>
        <end position="304"/>
    </location>
</feature>
<organism evidence="4 5">
    <name type="scientific">Kordia antarctica</name>
    <dbReference type="NCBI Taxonomy" id="1218801"/>
    <lineage>
        <taxon>Bacteria</taxon>
        <taxon>Pseudomonadati</taxon>
        <taxon>Bacteroidota</taxon>
        <taxon>Flavobacteriia</taxon>
        <taxon>Flavobacteriales</taxon>
        <taxon>Flavobacteriaceae</taxon>
        <taxon>Kordia</taxon>
    </lineage>
</organism>
<dbReference type="Pfam" id="PF13602">
    <property type="entry name" value="ADH_zinc_N_2"/>
    <property type="match status" value="1"/>
</dbReference>
<dbReference type="Proteomes" id="UP000464657">
    <property type="component" value="Chromosome"/>
</dbReference>
<dbReference type="Pfam" id="PF00107">
    <property type="entry name" value="ADH_zinc_N"/>
    <property type="match status" value="1"/>
</dbReference>
<accession>A0A7L4ZHM5</accession>
<keyword evidence="1" id="KW-0521">NADP</keyword>
<name>A0A7L4ZHM5_9FLAO</name>
<dbReference type="EMBL" id="CP019288">
    <property type="protein sequence ID" value="QHI36105.1"/>
    <property type="molecule type" value="Genomic_DNA"/>
</dbReference>
<dbReference type="InterPro" id="IPR036291">
    <property type="entry name" value="NAD(P)-bd_dom_sf"/>
</dbReference>
<proteinExistence type="predicted"/>
<dbReference type="Gene3D" id="3.90.180.10">
    <property type="entry name" value="Medium-chain alcohol dehydrogenases, catalytic domain"/>
    <property type="match status" value="1"/>
</dbReference>
<keyword evidence="5" id="KW-1185">Reference proteome</keyword>
<dbReference type="Pfam" id="PF08240">
    <property type="entry name" value="ADH_N"/>
    <property type="match status" value="1"/>
</dbReference>
<dbReference type="GO" id="GO:0016651">
    <property type="term" value="F:oxidoreductase activity, acting on NAD(P)H"/>
    <property type="evidence" value="ECO:0007669"/>
    <property type="project" value="TreeGrafter"/>
</dbReference>
<dbReference type="KEGG" id="kan:IMCC3317_14590"/>
<reference evidence="4 5" key="1">
    <citation type="journal article" date="2013" name="Int. J. Syst. Evol. Microbiol.">
        <title>Kordia antarctica sp. nov., isolated from Antarctic seawater.</title>
        <authorList>
            <person name="Baek K."/>
            <person name="Choi A."/>
            <person name="Kang I."/>
            <person name="Lee K."/>
            <person name="Cho J.C."/>
        </authorList>
    </citation>
    <scope>NUCLEOTIDE SEQUENCE [LARGE SCALE GENOMIC DNA]</scope>
    <source>
        <strain evidence="4 5">IMCC3317</strain>
    </source>
</reference>
<dbReference type="Gene3D" id="3.40.50.720">
    <property type="entry name" value="NAD(P)-binding Rossmann-like Domain"/>
    <property type="match status" value="1"/>
</dbReference>
<evidence type="ECO:0000313" key="4">
    <source>
        <dbReference type="EMBL" id="QHI36105.1"/>
    </source>
</evidence>
<keyword evidence="2 4" id="KW-0560">Oxidoreductase</keyword>
<dbReference type="CDD" id="cd08267">
    <property type="entry name" value="MDR1"/>
    <property type="match status" value="1"/>
</dbReference>
<dbReference type="SUPFAM" id="SSF50129">
    <property type="entry name" value="GroES-like"/>
    <property type="match status" value="1"/>
</dbReference>
<dbReference type="SUPFAM" id="SSF51735">
    <property type="entry name" value="NAD(P)-binding Rossmann-fold domains"/>
    <property type="match status" value="1"/>
</dbReference>
<dbReference type="InterPro" id="IPR020843">
    <property type="entry name" value="ER"/>
</dbReference>
<evidence type="ECO:0000256" key="1">
    <source>
        <dbReference type="ARBA" id="ARBA00022857"/>
    </source>
</evidence>
<dbReference type="GO" id="GO:0004022">
    <property type="term" value="F:alcohol dehydrogenase (NAD+) activity"/>
    <property type="evidence" value="ECO:0007669"/>
    <property type="project" value="UniProtKB-EC"/>
</dbReference>
<evidence type="ECO:0000256" key="2">
    <source>
        <dbReference type="ARBA" id="ARBA00023002"/>
    </source>
</evidence>
<gene>
    <name evidence="4" type="ORF">IMCC3317_14590</name>
</gene>
<protein>
    <submittedName>
        <fullName evidence="4">Alcohol dehydrogenase</fullName>
        <ecNumber evidence="4">1.1.1.1</ecNumber>
    </submittedName>
</protein>